<evidence type="ECO:0000256" key="1">
    <source>
        <dbReference type="SAM" id="MobiDB-lite"/>
    </source>
</evidence>
<dbReference type="InterPro" id="IPR018200">
    <property type="entry name" value="USP_CS"/>
</dbReference>
<dbReference type="Pfam" id="PF12030">
    <property type="entry name" value="DUF3517"/>
    <property type="match status" value="1"/>
</dbReference>
<keyword evidence="4" id="KW-1185">Reference proteome</keyword>
<dbReference type="InterPro" id="IPR021905">
    <property type="entry name" value="DUF3517"/>
</dbReference>
<feature type="region of interest" description="Disordered" evidence="1">
    <location>
        <begin position="1"/>
        <end position="47"/>
    </location>
</feature>
<dbReference type="SUPFAM" id="SSF54001">
    <property type="entry name" value="Cysteine proteinases"/>
    <property type="match status" value="1"/>
</dbReference>
<organism evidence="3 4">
    <name type="scientific">Plenodomus tracheiphilus IPT5</name>
    <dbReference type="NCBI Taxonomy" id="1408161"/>
    <lineage>
        <taxon>Eukaryota</taxon>
        <taxon>Fungi</taxon>
        <taxon>Dikarya</taxon>
        <taxon>Ascomycota</taxon>
        <taxon>Pezizomycotina</taxon>
        <taxon>Dothideomycetes</taxon>
        <taxon>Pleosporomycetidae</taxon>
        <taxon>Pleosporales</taxon>
        <taxon>Pleosporineae</taxon>
        <taxon>Leptosphaeriaceae</taxon>
        <taxon>Plenodomus</taxon>
    </lineage>
</organism>
<gene>
    <name evidence="3" type="ORF">T440DRAFT_526372</name>
</gene>
<dbReference type="GO" id="GO:0005829">
    <property type="term" value="C:cytosol"/>
    <property type="evidence" value="ECO:0007669"/>
    <property type="project" value="TreeGrafter"/>
</dbReference>
<dbReference type="GO" id="GO:0005634">
    <property type="term" value="C:nucleus"/>
    <property type="evidence" value="ECO:0007669"/>
    <property type="project" value="TreeGrafter"/>
</dbReference>
<accession>A0A6A7BE93</accession>
<dbReference type="Pfam" id="PF00443">
    <property type="entry name" value="UCH"/>
    <property type="match status" value="1"/>
</dbReference>
<feature type="domain" description="USP" evidence="2">
    <location>
        <begin position="1522"/>
        <end position="1848"/>
    </location>
</feature>
<dbReference type="Proteomes" id="UP000799423">
    <property type="component" value="Unassembled WGS sequence"/>
</dbReference>
<dbReference type="PROSITE" id="PS50235">
    <property type="entry name" value="USP_3"/>
    <property type="match status" value="1"/>
</dbReference>
<dbReference type="Gene3D" id="3.90.70.10">
    <property type="entry name" value="Cysteine proteinases"/>
    <property type="match status" value="1"/>
</dbReference>
<keyword evidence="3" id="KW-0378">Hydrolase</keyword>
<dbReference type="EMBL" id="MU006298">
    <property type="protein sequence ID" value="KAF2852699.1"/>
    <property type="molecule type" value="Genomic_DNA"/>
</dbReference>
<feature type="region of interest" description="Disordered" evidence="1">
    <location>
        <begin position="77"/>
        <end position="126"/>
    </location>
</feature>
<dbReference type="FunFam" id="3.90.70.10:FF:000136">
    <property type="entry name" value="Ubiquitin C-terminal hydrolase, putative"/>
    <property type="match status" value="1"/>
</dbReference>
<feature type="compositionally biased region" description="Acidic residues" evidence="1">
    <location>
        <begin position="2456"/>
        <end position="2466"/>
    </location>
</feature>
<dbReference type="InterPro" id="IPR050164">
    <property type="entry name" value="Peptidase_C19"/>
</dbReference>
<proteinExistence type="predicted"/>
<dbReference type="InterPro" id="IPR038765">
    <property type="entry name" value="Papain-like_cys_pep_sf"/>
</dbReference>
<evidence type="ECO:0000313" key="3">
    <source>
        <dbReference type="EMBL" id="KAF2852699.1"/>
    </source>
</evidence>
<name>A0A6A7BE93_9PLEO</name>
<dbReference type="InterPro" id="IPR001394">
    <property type="entry name" value="Peptidase_C19_UCH"/>
</dbReference>
<sequence length="2466" mass="279355">MTSQDHDLTPPVAADAPAINVPASPPRRDPVEDADASFTRKRPRLDCGSTALRAMSTDPASPTLPTAAPHEQQVEMTIRPHPPSSPMAAGDEAPGNTHGPHCSPVPPPNQSPIAIASSDEGSTSPPVEIIVDDEDASFTVLVDPDEHFRQFPFNSSRNCCVMVRELTAHIEKATNIEAHILPALTQWLSEIPNHEVEAAAFFIARDEFWRCFADLVGVTLHRSRHPLGGKFDDAQVDDIFTEFFSAYVRTCSSMFLVDADQLSRPRTEELYPYILLSEAHLRNLSILLHSEKSPLSHLLRRDYAIDATDMSQQLRTKFVSSQGAQNLLRLTEAAFEQVERSTENEIALHASRLFSALGWFMHESPDSATMYINFHVYCRRVLRFFSKYGGKLSNLSQTTDSIVTRELILQHTELLYKLCGWDGGIAAQLVETFLDFHDAETSTSPSSAEEPTHYDPNNYREDPTAFPALVSYAWKFKILRKCITKGKMDLRVLSIAAMDGALVEIWKELGTSDPSARRHPVLQYLADFLLQGRVVDYIVSVDSHPQLISRSGNIVGFLVVTHRWSDSQADTIWNTVANSPDPRVVTATMAMLRSIVGLMLPRDLLHLCKKLYELPLERYTMEILQFLREVSKYLVSKAPQMEVDYELRPWSVCVRMLRDTAPSRHADKDRLDLHAEASDQLHGLLHIIPENERHAIYEDCARNIADRTNQATGSVRVIYILAAALHSGDGLFFEGNEQLSRQVLQEIPRLVEAEVAAGPYPYQELVLQYRLELLALLICRAGLAISADLYNDIWHYTVGPGALSDAARNIAWAQFLQTIKLTPKNDFCEKLIGSYVPNLDPHFFTDGLFEFVANYNFPTNRLHTETEEGNITVVQNPGHDLLWLLMTESLPESPIGDRAARLLATRYAKLHESAGGLLPEVEAAHVALVEKCMEELRSASRTARNEPLTSTKSEIRCQKILLFQKLLLECIRQQPELNRSRRADSKVDEMDVPFGNAVTIKYQCGSDRHSVSMAADHTLEDLYKRLCHATNFSKINLFAKGQRLSLATSATQKLSELDFGGQLLIQRAEGAEVTRPLLESKAGTSVFECTLLEYFDELFELMESDDAISQMLFDFLAFFPPRVAFTDMVSTGKAQSEVLFPPGKSFQARYAARALQTGLVEQIRGSSLNEAFLANAVRHLNAALLNPRLMSDPISSFQELRLAAILVHVLLEFLRAERPSHDISETYFPDGNRLATRLIGILSVAIEYNEEATFVQNSYAAILEASLHSCTVWAEFMKNPMTPRIHRALLLGDSRQHVREHVARKITSVCGGDLPMTCPITKAEIASCFWRIIYDILPDTVLQPERSQQLFEVAEHVFRTNDEYERKEGALRSFLTSWGELLLGHDHQAFAGRDTIDFVVFGFTKLMLACVLSIKSFKKPLKIGTLMEQIFRKFLFAESASASDSTAISCQVLDPDTRHELYELALALVDDKHADGHGTDVRSSYGRLLEMASEVEGREIDSVMPAVAVDRSMEVRSSTGYVGLYNPRNICYMNSLMTQLYMNLSFRDFILGLEVQEARGSQKLLFETQRLFTQMQNSVCKSADPREFAACVKSLELTPIDVNVQMDVDEFFNLLFDQWETQLVRAEDKRKFRSFYGGQTLNQIKSKECDHVSERTEPFFTVQCDVQGKANLQESLGAFIKGDVMEGDNKYKCESCGGRLVDAVKRTCLKEIPDNLILHLKRFDFDLNDWSRRKIYDYFEFPQSFDISDYHVDHLSDPSEPREHDIFDLVGILVHSGTCESGHYYSYIRERPSSRGSSTPTWVEFDDSNVTPFDPTEIAQRAFGGPTDDTYNQHFKIFSAYMLFYQRRNTVEMEQKDWVAPAKGQPFKVPAPEMLLKEVANYNSGFIREYCLFDLGHSRFVRQLHAMSRTINNGTCSEDHSQENRALDIVLTHQSRIVWRQQTPELFTETVSQLRRSVLSCMTCCTTVLQFFADKHYALINLIVRCMHPTVRSQMQKFLVECLEFLREKEPSVYGLGNTDSDMDLDSAAPPHGVLMAVIARLRWVVNESAINTRGWDDLYTALDHIASMGHTETAILLDYGFLDFCTKLFCMQSYKPFQEEAWDLARVMTGKRKGIFNMLIAFVSTLLSQVDINLPPFPLLFNSSPQSQNRLSLLDRERMKFPMAYREKQIMLYFDSDVNAMAVLDKILEMFDHTKTDHFYPGDIVRWILGSRDPSVQTHLFGTLTEGIGIDPPYCDAYVRAGIPFCEGSPSLEHVQKYLGTVARAIASPTRIDGGCTPSGDVVLKLLTALLGMKNEALFRQRHPYIFYQYLMSKSRVYAMPLLMHPMLSIRKGSHAFLLELFLNHGELPHEILVIKWRLMRELVRELSRRIVYESNSGIMRSHMGPLISTCQSLAHALYVLSESEDPGLEQYKEDGDFLIFQEFRTEVESRLRTWPDEATPPSTVETIDQSDYGSESDDPQEFQN</sequence>
<dbReference type="OrthoDB" id="420187at2759"/>
<reference evidence="3" key="1">
    <citation type="submission" date="2020-01" db="EMBL/GenBank/DDBJ databases">
        <authorList>
            <consortium name="DOE Joint Genome Institute"/>
            <person name="Haridas S."/>
            <person name="Albert R."/>
            <person name="Binder M."/>
            <person name="Bloem J."/>
            <person name="Labutti K."/>
            <person name="Salamov A."/>
            <person name="Andreopoulos B."/>
            <person name="Baker S.E."/>
            <person name="Barry K."/>
            <person name="Bills G."/>
            <person name="Bluhm B.H."/>
            <person name="Cannon C."/>
            <person name="Castanera R."/>
            <person name="Culley D.E."/>
            <person name="Daum C."/>
            <person name="Ezra D."/>
            <person name="Gonzalez J.B."/>
            <person name="Henrissat B."/>
            <person name="Kuo A."/>
            <person name="Liang C."/>
            <person name="Lipzen A."/>
            <person name="Lutzoni F."/>
            <person name="Magnuson J."/>
            <person name="Mondo S."/>
            <person name="Nolan M."/>
            <person name="Ohm R."/>
            <person name="Pangilinan J."/>
            <person name="Park H.-J."/>
            <person name="Ramirez L."/>
            <person name="Alfaro M."/>
            <person name="Sun H."/>
            <person name="Tritt A."/>
            <person name="Yoshinaga Y."/>
            <person name="Zwiers L.-H."/>
            <person name="Turgeon B.G."/>
            <person name="Goodwin S.B."/>
            <person name="Spatafora J.W."/>
            <person name="Crous P.W."/>
            <person name="Grigoriev I.V."/>
        </authorList>
    </citation>
    <scope>NUCLEOTIDE SEQUENCE</scope>
    <source>
        <strain evidence="3">IPT5</strain>
    </source>
</reference>
<protein>
    <submittedName>
        <fullName evidence="3">Ubiquitin C-terminal hydrolase-like protein</fullName>
    </submittedName>
</protein>
<evidence type="ECO:0000313" key="4">
    <source>
        <dbReference type="Proteomes" id="UP000799423"/>
    </source>
</evidence>
<evidence type="ECO:0000259" key="2">
    <source>
        <dbReference type="PROSITE" id="PS50235"/>
    </source>
</evidence>
<dbReference type="GO" id="GO:0016579">
    <property type="term" value="P:protein deubiquitination"/>
    <property type="evidence" value="ECO:0007669"/>
    <property type="project" value="InterPro"/>
</dbReference>
<feature type="compositionally biased region" description="Polar residues" evidence="1">
    <location>
        <begin position="2442"/>
        <end position="2455"/>
    </location>
</feature>
<dbReference type="GO" id="GO:0004843">
    <property type="term" value="F:cysteine-type deubiquitinase activity"/>
    <property type="evidence" value="ECO:0007669"/>
    <property type="project" value="InterPro"/>
</dbReference>
<feature type="region of interest" description="Disordered" evidence="1">
    <location>
        <begin position="2433"/>
        <end position="2466"/>
    </location>
</feature>
<dbReference type="InterPro" id="IPR028889">
    <property type="entry name" value="USP"/>
</dbReference>
<dbReference type="PANTHER" id="PTHR24006">
    <property type="entry name" value="UBIQUITIN CARBOXYL-TERMINAL HYDROLASE"/>
    <property type="match status" value="1"/>
</dbReference>
<dbReference type="PANTHER" id="PTHR24006:SF925">
    <property type="entry name" value="UBIQUITINYL HYDROLASE 1"/>
    <property type="match status" value="1"/>
</dbReference>
<dbReference type="PROSITE" id="PS00973">
    <property type="entry name" value="USP_2"/>
    <property type="match status" value="1"/>
</dbReference>